<name>A0A1G7Q4I5_9SPHI</name>
<reference evidence="2" key="1">
    <citation type="submission" date="2016-10" db="EMBL/GenBank/DDBJ databases">
        <authorList>
            <person name="Varghese N."/>
            <person name="Submissions S."/>
        </authorList>
    </citation>
    <scope>NUCLEOTIDE SEQUENCE [LARGE SCALE GENOMIC DNA]</scope>
    <source>
        <strain evidence="2">DSM 17933</strain>
    </source>
</reference>
<dbReference type="Gene3D" id="3.30.950.30">
    <property type="entry name" value="Schlafen, AAA domain"/>
    <property type="match status" value="1"/>
</dbReference>
<evidence type="ECO:0000313" key="2">
    <source>
        <dbReference type="Proteomes" id="UP000199643"/>
    </source>
</evidence>
<organism evidence="1 2">
    <name type="scientific">Pedobacter terrae</name>
    <dbReference type="NCBI Taxonomy" id="405671"/>
    <lineage>
        <taxon>Bacteria</taxon>
        <taxon>Pseudomonadati</taxon>
        <taxon>Bacteroidota</taxon>
        <taxon>Sphingobacteriia</taxon>
        <taxon>Sphingobacteriales</taxon>
        <taxon>Sphingobacteriaceae</taxon>
        <taxon>Pedobacter</taxon>
    </lineage>
</organism>
<gene>
    <name evidence="1" type="ORF">SAMN05421827_102168</name>
</gene>
<dbReference type="InterPro" id="IPR038461">
    <property type="entry name" value="Schlafen_AlbA_2_dom_sf"/>
</dbReference>
<protein>
    <recommendedName>
        <fullName evidence="3">Schlafen AlbA-2 domain-containing protein</fullName>
    </recommendedName>
</protein>
<accession>A0A1G7Q4I5</accession>
<sequence>MIMLKCKIEALINSKGEGDHWDFKEKTHENNAASLHHILSLAKSLDKGERYLIFGVADPNDGCTIKGLSNGEVNQKNQTDLLILLGRRSLQLTSNH</sequence>
<evidence type="ECO:0000313" key="1">
    <source>
        <dbReference type="EMBL" id="SDF93426.1"/>
    </source>
</evidence>
<dbReference type="RefSeq" id="WP_090497036.1">
    <property type="nucleotide sequence ID" value="NZ_FNCH01000002.1"/>
</dbReference>
<evidence type="ECO:0008006" key="3">
    <source>
        <dbReference type="Google" id="ProtNLM"/>
    </source>
</evidence>
<proteinExistence type="predicted"/>
<dbReference type="Proteomes" id="UP000199643">
    <property type="component" value="Unassembled WGS sequence"/>
</dbReference>
<keyword evidence="2" id="KW-1185">Reference proteome</keyword>
<dbReference type="EMBL" id="FNCH01000002">
    <property type="protein sequence ID" value="SDF93426.1"/>
    <property type="molecule type" value="Genomic_DNA"/>
</dbReference>
<dbReference type="OrthoDB" id="869451at2"/>
<dbReference type="AlphaFoldDB" id="A0A1G7Q4I5"/>